<protein>
    <submittedName>
        <fullName evidence="1">Uncharacterized protein</fullName>
    </submittedName>
</protein>
<name>A0A6B0UIJ1_IXORI</name>
<accession>A0A6B0UIJ1</accession>
<dbReference type="AlphaFoldDB" id="A0A6B0UIJ1"/>
<proteinExistence type="predicted"/>
<organism evidence="1">
    <name type="scientific">Ixodes ricinus</name>
    <name type="common">Common tick</name>
    <name type="synonym">Acarus ricinus</name>
    <dbReference type="NCBI Taxonomy" id="34613"/>
    <lineage>
        <taxon>Eukaryota</taxon>
        <taxon>Metazoa</taxon>
        <taxon>Ecdysozoa</taxon>
        <taxon>Arthropoda</taxon>
        <taxon>Chelicerata</taxon>
        <taxon>Arachnida</taxon>
        <taxon>Acari</taxon>
        <taxon>Parasitiformes</taxon>
        <taxon>Ixodida</taxon>
        <taxon>Ixodoidea</taxon>
        <taxon>Ixodidae</taxon>
        <taxon>Ixodinae</taxon>
        <taxon>Ixodes</taxon>
    </lineage>
</organism>
<sequence>MRSPSRDLRCFVWFAACVWRFVHDVYRWCLPPAAAAEILVAVPAVALRRRVDFRESGHNLCLSDYVDALGYCHPYHSPKEHHACHSWKEPRPYHWWREPHPSF</sequence>
<evidence type="ECO:0000313" key="1">
    <source>
        <dbReference type="EMBL" id="MXU88773.1"/>
    </source>
</evidence>
<dbReference type="EMBL" id="GIFC01006690">
    <property type="protein sequence ID" value="MXU88773.1"/>
    <property type="molecule type" value="Transcribed_RNA"/>
</dbReference>
<reference evidence="1" key="1">
    <citation type="submission" date="2019-12" db="EMBL/GenBank/DDBJ databases">
        <title>An insight into the sialome of adult female Ixodes ricinus ticks feeding for 6 days.</title>
        <authorList>
            <person name="Perner J."/>
            <person name="Ribeiro J.M.C."/>
        </authorList>
    </citation>
    <scope>NUCLEOTIDE SEQUENCE</scope>
    <source>
        <strain evidence="1">Semi-engorged</strain>
        <tissue evidence="1">Salivary glands</tissue>
    </source>
</reference>